<evidence type="ECO:0000313" key="2">
    <source>
        <dbReference type="Proteomes" id="UP000294650"/>
    </source>
</evidence>
<proteinExistence type="predicted"/>
<accession>A0A4R3N199</accession>
<keyword evidence="2" id="KW-1185">Reference proteome</keyword>
<gene>
    <name evidence="1" type="ORF">EDD68_10814</name>
</gene>
<sequence>MKFFSFKKENGNMSSFISALYVNPNDGKVYSYEK</sequence>
<dbReference type="AlphaFoldDB" id="A0A4R3N199"/>
<evidence type="ECO:0000313" key="1">
    <source>
        <dbReference type="EMBL" id="TCT22595.1"/>
    </source>
</evidence>
<organism evidence="1 2">
    <name type="scientific">Melghiribacillus thermohalophilus</name>
    <dbReference type="NCBI Taxonomy" id="1324956"/>
    <lineage>
        <taxon>Bacteria</taxon>
        <taxon>Bacillati</taxon>
        <taxon>Bacillota</taxon>
        <taxon>Bacilli</taxon>
        <taxon>Bacillales</taxon>
        <taxon>Bacillaceae</taxon>
        <taxon>Melghiribacillus</taxon>
    </lineage>
</organism>
<dbReference type="EMBL" id="SMAN01000008">
    <property type="protein sequence ID" value="TCT22595.1"/>
    <property type="molecule type" value="Genomic_DNA"/>
</dbReference>
<comment type="caution">
    <text evidence="1">The sequence shown here is derived from an EMBL/GenBank/DDBJ whole genome shotgun (WGS) entry which is preliminary data.</text>
</comment>
<name>A0A4R3N199_9BACI</name>
<protein>
    <submittedName>
        <fullName evidence="1">Uncharacterized protein</fullName>
    </submittedName>
</protein>
<reference evidence="1 2" key="1">
    <citation type="submission" date="2019-03" db="EMBL/GenBank/DDBJ databases">
        <title>Genomic Encyclopedia of Type Strains, Phase IV (KMG-IV): sequencing the most valuable type-strain genomes for metagenomic binning, comparative biology and taxonomic classification.</title>
        <authorList>
            <person name="Goeker M."/>
        </authorList>
    </citation>
    <scope>NUCLEOTIDE SEQUENCE [LARGE SCALE GENOMIC DNA]</scope>
    <source>
        <strain evidence="1 2">DSM 25894</strain>
    </source>
</reference>
<dbReference type="Proteomes" id="UP000294650">
    <property type="component" value="Unassembled WGS sequence"/>
</dbReference>